<dbReference type="EMBL" id="JAUIZM010000006">
    <property type="protein sequence ID" value="KAK1378130.1"/>
    <property type="molecule type" value="Genomic_DNA"/>
</dbReference>
<proteinExistence type="predicted"/>
<dbReference type="PANTHER" id="PTHR47074">
    <property type="entry name" value="BNAC02G40300D PROTEIN"/>
    <property type="match status" value="1"/>
</dbReference>
<reference evidence="1" key="1">
    <citation type="submission" date="2023-02" db="EMBL/GenBank/DDBJ databases">
        <title>Genome of toxic invasive species Heracleum sosnowskyi carries increased number of genes despite the absence of recent whole-genome duplications.</title>
        <authorList>
            <person name="Schelkunov M."/>
            <person name="Shtratnikova V."/>
            <person name="Makarenko M."/>
            <person name="Klepikova A."/>
            <person name="Omelchenko D."/>
            <person name="Novikova G."/>
            <person name="Obukhova E."/>
            <person name="Bogdanov V."/>
            <person name="Penin A."/>
            <person name="Logacheva M."/>
        </authorList>
    </citation>
    <scope>NUCLEOTIDE SEQUENCE</scope>
    <source>
        <strain evidence="1">Hsosn_3</strain>
        <tissue evidence="1">Leaf</tissue>
    </source>
</reference>
<keyword evidence="2" id="KW-1185">Reference proteome</keyword>
<dbReference type="Proteomes" id="UP001237642">
    <property type="component" value="Unassembled WGS sequence"/>
</dbReference>
<comment type="caution">
    <text evidence="1">The sequence shown here is derived from an EMBL/GenBank/DDBJ whole genome shotgun (WGS) entry which is preliminary data.</text>
</comment>
<name>A0AAD8I5Z1_9APIA</name>
<protein>
    <submittedName>
        <fullName evidence="1">Uncharacterized protein</fullName>
    </submittedName>
</protein>
<dbReference type="AlphaFoldDB" id="A0AAD8I5Z1"/>
<sequence>MVHDMREEYSAPRWVLNKLETTKHEEMENICVVLWGIWYWRNKKVWNNQVINPYIVIENSLNVLREWKSVRKKVQQVNREAVGRDAEDKRWKPPEIGTFKLNVDAAYRVEDSTFSIGMVIRDHSGPGVGLDGHRHQNPNRYCVLFSSSGNKGSSV</sequence>
<organism evidence="1 2">
    <name type="scientific">Heracleum sosnowskyi</name>
    <dbReference type="NCBI Taxonomy" id="360622"/>
    <lineage>
        <taxon>Eukaryota</taxon>
        <taxon>Viridiplantae</taxon>
        <taxon>Streptophyta</taxon>
        <taxon>Embryophyta</taxon>
        <taxon>Tracheophyta</taxon>
        <taxon>Spermatophyta</taxon>
        <taxon>Magnoliopsida</taxon>
        <taxon>eudicotyledons</taxon>
        <taxon>Gunneridae</taxon>
        <taxon>Pentapetalae</taxon>
        <taxon>asterids</taxon>
        <taxon>campanulids</taxon>
        <taxon>Apiales</taxon>
        <taxon>Apiaceae</taxon>
        <taxon>Apioideae</taxon>
        <taxon>apioid superclade</taxon>
        <taxon>Tordylieae</taxon>
        <taxon>Tordyliinae</taxon>
        <taxon>Heracleum</taxon>
    </lineage>
</organism>
<gene>
    <name evidence="1" type="ORF">POM88_024874</name>
</gene>
<dbReference type="InterPro" id="IPR052929">
    <property type="entry name" value="RNase_H-like_EbsB-rel"/>
</dbReference>
<reference evidence="1" key="2">
    <citation type="submission" date="2023-05" db="EMBL/GenBank/DDBJ databases">
        <authorList>
            <person name="Schelkunov M.I."/>
        </authorList>
    </citation>
    <scope>NUCLEOTIDE SEQUENCE</scope>
    <source>
        <strain evidence="1">Hsosn_3</strain>
        <tissue evidence="1">Leaf</tissue>
    </source>
</reference>
<accession>A0AAD8I5Z1</accession>
<dbReference type="PANTHER" id="PTHR47074:SF48">
    <property type="entry name" value="POLYNUCLEOTIDYL TRANSFERASE, RIBONUCLEASE H-LIKE SUPERFAMILY PROTEIN"/>
    <property type="match status" value="1"/>
</dbReference>
<evidence type="ECO:0000313" key="2">
    <source>
        <dbReference type="Proteomes" id="UP001237642"/>
    </source>
</evidence>
<evidence type="ECO:0000313" key="1">
    <source>
        <dbReference type="EMBL" id="KAK1378130.1"/>
    </source>
</evidence>